<name>A0ABS1RI82_9RHOB</name>
<evidence type="ECO:0000256" key="1">
    <source>
        <dbReference type="SAM" id="Phobius"/>
    </source>
</evidence>
<sequence>MELDERKMMDFSALSPTPLLPACFVGGLVIGYGYFSALRATTDLILRDGKPLIALALTIGRMSLLASALFIAVLIGGAALLAAFAGVLCAKALMLYRLRREIS</sequence>
<keyword evidence="1" id="KW-0812">Transmembrane</keyword>
<dbReference type="Pfam" id="PF12966">
    <property type="entry name" value="AtpR"/>
    <property type="match status" value="1"/>
</dbReference>
<keyword evidence="1" id="KW-0472">Membrane</keyword>
<feature type="transmembrane region" description="Helical" evidence="1">
    <location>
        <begin position="19"/>
        <end position="40"/>
    </location>
</feature>
<organism evidence="2 3">
    <name type="scientific">Rhodovulum visakhapatnamense</name>
    <dbReference type="NCBI Taxonomy" id="364297"/>
    <lineage>
        <taxon>Bacteria</taxon>
        <taxon>Pseudomonadati</taxon>
        <taxon>Pseudomonadota</taxon>
        <taxon>Alphaproteobacteria</taxon>
        <taxon>Rhodobacterales</taxon>
        <taxon>Paracoccaceae</taxon>
        <taxon>Rhodovulum</taxon>
    </lineage>
</organism>
<evidence type="ECO:0000313" key="3">
    <source>
        <dbReference type="Proteomes" id="UP000635853"/>
    </source>
</evidence>
<accession>A0ABS1RI82</accession>
<dbReference type="Proteomes" id="UP000635853">
    <property type="component" value="Unassembled WGS sequence"/>
</dbReference>
<proteinExistence type="predicted"/>
<protein>
    <recommendedName>
        <fullName evidence="4">F1-F0 ATPase (N-ATPase) AtpR subunit</fullName>
    </recommendedName>
</protein>
<reference evidence="3" key="1">
    <citation type="submission" date="2021-01" db="EMBL/GenBank/DDBJ databases">
        <title>Draft genomes of Rhodovulum sulfidophilum.</title>
        <authorList>
            <person name="Guzman M.S."/>
        </authorList>
    </citation>
    <scope>NUCLEOTIDE SEQUENCE [LARGE SCALE GENOMIC DNA]</scope>
    <source>
        <strain evidence="3">AB19</strain>
    </source>
</reference>
<keyword evidence="1" id="KW-1133">Transmembrane helix</keyword>
<evidence type="ECO:0008006" key="4">
    <source>
        <dbReference type="Google" id="ProtNLM"/>
    </source>
</evidence>
<gene>
    <name evidence="2" type="ORF">JMJ92_14620</name>
</gene>
<comment type="caution">
    <text evidence="2">The sequence shown here is derived from an EMBL/GenBank/DDBJ whole genome shotgun (WGS) entry which is preliminary data.</text>
</comment>
<keyword evidence="3" id="KW-1185">Reference proteome</keyword>
<feature type="transmembrane region" description="Helical" evidence="1">
    <location>
        <begin position="79"/>
        <end position="98"/>
    </location>
</feature>
<dbReference type="RefSeq" id="WP_143540526.1">
    <property type="nucleotide sequence ID" value="NZ_JAESIL010000066.1"/>
</dbReference>
<dbReference type="EMBL" id="JAESIL010000066">
    <property type="protein sequence ID" value="MBL3579382.1"/>
    <property type="molecule type" value="Genomic_DNA"/>
</dbReference>
<dbReference type="InterPro" id="IPR017581">
    <property type="entry name" value="AtpR-like"/>
</dbReference>
<evidence type="ECO:0000313" key="2">
    <source>
        <dbReference type="EMBL" id="MBL3579382.1"/>
    </source>
</evidence>